<dbReference type="AlphaFoldDB" id="A0A5E4Y5P4"/>
<dbReference type="SUPFAM" id="SSF55729">
    <property type="entry name" value="Acyl-CoA N-acyltransferases (Nat)"/>
    <property type="match status" value="1"/>
</dbReference>
<evidence type="ECO:0000256" key="4">
    <source>
        <dbReference type="ARBA" id="ARBA00022929"/>
    </source>
</evidence>
<accession>A0A5E4Y5P4</accession>
<evidence type="ECO:0000313" key="8">
    <source>
        <dbReference type="Proteomes" id="UP000343335"/>
    </source>
</evidence>
<evidence type="ECO:0000313" key="7">
    <source>
        <dbReference type="EMBL" id="VVE43837.1"/>
    </source>
</evidence>
<dbReference type="PANTHER" id="PTHR39322:SF1">
    <property type="entry name" value="ISOVALERYL-HOMOSERINE LACTONE SYNTHASE"/>
    <property type="match status" value="1"/>
</dbReference>
<dbReference type="InterPro" id="IPR001690">
    <property type="entry name" value="Autoind_synthase"/>
</dbReference>
<dbReference type="GO" id="GO:0007165">
    <property type="term" value="P:signal transduction"/>
    <property type="evidence" value="ECO:0007669"/>
    <property type="project" value="TreeGrafter"/>
</dbReference>
<dbReference type="GO" id="GO:0009372">
    <property type="term" value="P:quorum sensing"/>
    <property type="evidence" value="ECO:0007669"/>
    <property type="project" value="UniProtKB-UniRule"/>
</dbReference>
<keyword evidence="3" id="KW-0949">S-adenosyl-L-methionine</keyword>
<keyword evidence="7" id="KW-0012">Acyltransferase</keyword>
<dbReference type="EMBL" id="CABPSA010000008">
    <property type="protein sequence ID" value="VVE43837.1"/>
    <property type="molecule type" value="Genomic_DNA"/>
</dbReference>
<name>A0A5E4Y5P4_9BURK</name>
<evidence type="ECO:0000256" key="3">
    <source>
        <dbReference type="ARBA" id="ARBA00022691"/>
    </source>
</evidence>
<evidence type="ECO:0000256" key="5">
    <source>
        <dbReference type="PROSITE-ProRule" id="PRU00533"/>
    </source>
</evidence>
<dbReference type="PANTHER" id="PTHR39322">
    <property type="entry name" value="ACYL-HOMOSERINE-LACTONE SYNTHASE"/>
    <property type="match status" value="1"/>
</dbReference>
<protein>
    <submittedName>
        <fullName evidence="7">Acyl-homoserine-lactone synthase</fullName>
        <ecNumber evidence="7">2.3.1.184</ecNumber>
    </submittedName>
</protein>
<reference evidence="7 8" key="1">
    <citation type="submission" date="2019-08" db="EMBL/GenBank/DDBJ databases">
        <authorList>
            <person name="Peeters C."/>
        </authorList>
    </citation>
    <scope>NUCLEOTIDE SEQUENCE [LARGE SCALE GENOMIC DNA]</scope>
    <source>
        <strain evidence="7 8">LMG 31010</strain>
    </source>
</reference>
<keyword evidence="1 5" id="KW-0673">Quorum sensing</keyword>
<dbReference type="GO" id="GO:0061579">
    <property type="term" value="F:N-acyl homoserine lactone synthase activity"/>
    <property type="evidence" value="ECO:0007669"/>
    <property type="project" value="UniProtKB-EC"/>
</dbReference>
<evidence type="ECO:0000256" key="6">
    <source>
        <dbReference type="SAM" id="MobiDB-lite"/>
    </source>
</evidence>
<proteinExistence type="inferred from homology"/>
<evidence type="ECO:0000256" key="1">
    <source>
        <dbReference type="ARBA" id="ARBA00022654"/>
    </source>
</evidence>
<dbReference type="InterPro" id="IPR016181">
    <property type="entry name" value="Acyl_CoA_acyltransferase"/>
</dbReference>
<organism evidence="7 8">
    <name type="scientific">Pandoraea commovens</name>
    <dbReference type="NCBI Taxonomy" id="2508289"/>
    <lineage>
        <taxon>Bacteria</taxon>
        <taxon>Pseudomonadati</taxon>
        <taxon>Pseudomonadota</taxon>
        <taxon>Betaproteobacteria</taxon>
        <taxon>Burkholderiales</taxon>
        <taxon>Burkholderiaceae</taxon>
        <taxon>Pandoraea</taxon>
    </lineage>
</organism>
<dbReference type="RefSeq" id="WP_174985011.1">
    <property type="nucleotide sequence ID" value="NZ_CABPSA010000008.1"/>
</dbReference>
<keyword evidence="4 5" id="KW-0071">Autoinducer synthesis</keyword>
<feature type="region of interest" description="Disordered" evidence="6">
    <location>
        <begin position="241"/>
        <end position="271"/>
    </location>
</feature>
<comment type="similarity">
    <text evidence="5">Belongs to the autoinducer synthase family.</text>
</comment>
<sequence length="271" mass="29284">MRVDVITGAQMMPAMRAELARFRHRVFVERLGWRVPDQRAADAASRGEEADEYDHEETVYVTLRGPGEEIVGCARLLPATRRFLLKDHFQYLVDDLPAALSLGVPASIKRGANGVTCGSDGGSEHFSPDDTACASVWELSRFALSLPVAQSHSAIQGARELLRAAMFAALALGAKRLVGVTYVSLARLFVRLGVPTHRLGKCHRIDGRWVAAYRIDVDAIALAALGLTCAATPAADMTLPPGMPEMSGMPVSAPASIPDPRQRHMTSRMAL</sequence>
<dbReference type="Pfam" id="PF00765">
    <property type="entry name" value="Autoind_synth"/>
    <property type="match status" value="1"/>
</dbReference>
<dbReference type="EC" id="2.3.1.184" evidence="7"/>
<dbReference type="PROSITE" id="PS51187">
    <property type="entry name" value="AUTOINDUCER_SYNTH_2"/>
    <property type="match status" value="1"/>
</dbReference>
<dbReference type="Proteomes" id="UP000343335">
    <property type="component" value="Unassembled WGS sequence"/>
</dbReference>
<keyword evidence="2 7" id="KW-0808">Transferase</keyword>
<evidence type="ECO:0000256" key="2">
    <source>
        <dbReference type="ARBA" id="ARBA00022679"/>
    </source>
</evidence>
<dbReference type="Gene3D" id="3.40.630.30">
    <property type="match status" value="1"/>
</dbReference>
<gene>
    <name evidence="7" type="primary">anoI</name>
    <name evidence="7" type="ORF">PCO31010_04303</name>
</gene>